<feature type="transmembrane region" description="Helical" evidence="7">
    <location>
        <begin position="131"/>
        <end position="153"/>
    </location>
</feature>
<dbReference type="EMBL" id="JABWDC010000021">
    <property type="protein sequence ID" value="NUN86410.1"/>
    <property type="molecule type" value="Genomic_DNA"/>
</dbReference>
<dbReference type="CDD" id="cd06261">
    <property type="entry name" value="TM_PBP2"/>
    <property type="match status" value="1"/>
</dbReference>
<name>A0A849XXS2_9FIRM</name>
<dbReference type="InterPro" id="IPR000515">
    <property type="entry name" value="MetI-like"/>
</dbReference>
<dbReference type="PROSITE" id="PS50928">
    <property type="entry name" value="ABC_TM1"/>
    <property type="match status" value="1"/>
</dbReference>
<keyword evidence="5 7" id="KW-1133">Transmembrane helix</keyword>
<dbReference type="PANTHER" id="PTHR30465:SF74">
    <property type="entry name" value="OLIGOPEPTIDE TRANSPORT SYSTEM PERMEASE PROTEIN OPPB"/>
    <property type="match status" value="1"/>
</dbReference>
<evidence type="ECO:0000256" key="2">
    <source>
        <dbReference type="ARBA" id="ARBA00022448"/>
    </source>
</evidence>
<dbReference type="GO" id="GO:0055085">
    <property type="term" value="P:transmembrane transport"/>
    <property type="evidence" value="ECO:0007669"/>
    <property type="project" value="InterPro"/>
</dbReference>
<evidence type="ECO:0000256" key="4">
    <source>
        <dbReference type="ARBA" id="ARBA00022692"/>
    </source>
</evidence>
<keyword evidence="4 7" id="KW-0812">Transmembrane</keyword>
<dbReference type="Gene3D" id="1.10.3720.10">
    <property type="entry name" value="MetI-like"/>
    <property type="match status" value="1"/>
</dbReference>
<sequence length="309" mass="34023">MFKYTIKRICYMIITLFAVATITFFLMRSIPGDPLASMARTLPEQTKANYYAKYGLDQPLFTQYLMYMKGLVHFDLGESILYAGRSVTGEITRTSPISGMVGGTALIIGTLIGVVLGIIAALKKNRWPDYIVMFIAILGATIPVFVLASLMQYVFAVKLGWFPASGWGKPSNMVLPVIVMGFGSVATYARYIKSSMLDTLGQDYVLTARAKGLSERAVILKHVLRNSLLPAVTIFSSSVVGVFTGAFVTEKMFSIPGIGFYYVSSINSNDYTMIMGTTVFYAALFIIMQLVVDFAYMILDPRIRVSSGD</sequence>
<evidence type="ECO:0000313" key="10">
    <source>
        <dbReference type="Proteomes" id="UP000554488"/>
    </source>
</evidence>
<dbReference type="SUPFAM" id="SSF161098">
    <property type="entry name" value="MetI-like"/>
    <property type="match status" value="1"/>
</dbReference>
<evidence type="ECO:0000313" key="9">
    <source>
        <dbReference type="EMBL" id="NUN86410.1"/>
    </source>
</evidence>
<comment type="caution">
    <text evidence="9">The sequence shown here is derived from an EMBL/GenBank/DDBJ whole genome shotgun (WGS) entry which is preliminary data.</text>
</comment>
<feature type="transmembrane region" description="Helical" evidence="7">
    <location>
        <begin position="173"/>
        <end position="192"/>
    </location>
</feature>
<accession>A0A849XXS2</accession>
<proteinExistence type="inferred from homology"/>
<dbReference type="PANTHER" id="PTHR30465">
    <property type="entry name" value="INNER MEMBRANE ABC TRANSPORTER"/>
    <property type="match status" value="1"/>
</dbReference>
<evidence type="ECO:0000256" key="7">
    <source>
        <dbReference type="RuleBase" id="RU363032"/>
    </source>
</evidence>
<keyword evidence="2 7" id="KW-0813">Transport</keyword>
<reference evidence="9 10" key="2">
    <citation type="submission" date="2020-07" db="EMBL/GenBank/DDBJ databases">
        <title>Bacterial metabolism rescues the inhibition of intestinal drug absorption by food and drug additives.</title>
        <authorList>
            <person name="Zou L."/>
            <person name="Spanogiannopoulos P."/>
            <person name="Chien H.-C."/>
            <person name="Pieper L.M."/>
            <person name="Cai W."/>
            <person name="Khuri N."/>
            <person name="Pottel J."/>
            <person name="Vora B."/>
            <person name="Ni Z."/>
            <person name="Tsakalozou E."/>
            <person name="Zhang W."/>
            <person name="Shoichet B.K."/>
            <person name="Giacomini K.M."/>
            <person name="Turnbaugh P.J."/>
        </authorList>
    </citation>
    <scope>NUCLEOTIDE SEQUENCE [LARGE SCALE GENOMIC DNA]</scope>
    <source>
        <strain evidence="9 10">F22</strain>
    </source>
</reference>
<dbReference type="InterPro" id="IPR045621">
    <property type="entry name" value="BPD_transp_1_N"/>
</dbReference>
<dbReference type="AlphaFoldDB" id="A0A849XXS2"/>
<dbReference type="GO" id="GO:0005886">
    <property type="term" value="C:plasma membrane"/>
    <property type="evidence" value="ECO:0007669"/>
    <property type="project" value="UniProtKB-SubCell"/>
</dbReference>
<feature type="transmembrane region" description="Helical" evidence="7">
    <location>
        <begin position="279"/>
        <end position="299"/>
    </location>
</feature>
<dbReference type="RefSeq" id="WP_175305660.1">
    <property type="nucleotide sequence ID" value="NZ_JABWDC010000021.1"/>
</dbReference>
<gene>
    <name evidence="9" type="ORF">HUU93_07305</name>
</gene>
<comment type="subcellular location">
    <subcellularLocation>
        <location evidence="1 7">Cell membrane</location>
        <topology evidence="1 7">Multi-pass membrane protein</topology>
    </subcellularLocation>
</comment>
<keyword evidence="3" id="KW-1003">Cell membrane</keyword>
<feature type="transmembrane region" description="Helical" evidence="7">
    <location>
        <begin position="9"/>
        <end position="30"/>
    </location>
</feature>
<dbReference type="Proteomes" id="UP000554488">
    <property type="component" value="Unassembled WGS sequence"/>
</dbReference>
<feature type="domain" description="ABC transmembrane type-1" evidence="8">
    <location>
        <begin position="95"/>
        <end position="296"/>
    </location>
</feature>
<evidence type="ECO:0000256" key="3">
    <source>
        <dbReference type="ARBA" id="ARBA00022475"/>
    </source>
</evidence>
<reference evidence="9 10" key="1">
    <citation type="submission" date="2020-04" db="EMBL/GenBank/DDBJ databases">
        <authorList>
            <person name="Pieper L."/>
        </authorList>
    </citation>
    <scope>NUCLEOTIDE SEQUENCE [LARGE SCALE GENOMIC DNA]</scope>
    <source>
        <strain evidence="9 10">F22</strain>
    </source>
</reference>
<evidence type="ECO:0000256" key="6">
    <source>
        <dbReference type="ARBA" id="ARBA00023136"/>
    </source>
</evidence>
<dbReference type="Pfam" id="PF19300">
    <property type="entry name" value="BPD_transp_1_N"/>
    <property type="match status" value="1"/>
</dbReference>
<feature type="transmembrane region" description="Helical" evidence="7">
    <location>
        <begin position="97"/>
        <end position="119"/>
    </location>
</feature>
<dbReference type="Pfam" id="PF00528">
    <property type="entry name" value="BPD_transp_1"/>
    <property type="match status" value="1"/>
</dbReference>
<comment type="similarity">
    <text evidence="7">Belongs to the binding-protein-dependent transport system permease family.</text>
</comment>
<organism evidence="9 10">
    <name type="scientific">Coprococcus comes</name>
    <dbReference type="NCBI Taxonomy" id="410072"/>
    <lineage>
        <taxon>Bacteria</taxon>
        <taxon>Bacillati</taxon>
        <taxon>Bacillota</taxon>
        <taxon>Clostridia</taxon>
        <taxon>Lachnospirales</taxon>
        <taxon>Lachnospiraceae</taxon>
        <taxon>Coprococcus</taxon>
    </lineage>
</organism>
<evidence type="ECO:0000256" key="5">
    <source>
        <dbReference type="ARBA" id="ARBA00022989"/>
    </source>
</evidence>
<evidence type="ECO:0000259" key="8">
    <source>
        <dbReference type="PROSITE" id="PS50928"/>
    </source>
</evidence>
<feature type="transmembrane region" description="Helical" evidence="7">
    <location>
        <begin position="228"/>
        <end position="248"/>
    </location>
</feature>
<protein>
    <submittedName>
        <fullName evidence="9">ABC transporter permease</fullName>
    </submittedName>
</protein>
<evidence type="ECO:0000256" key="1">
    <source>
        <dbReference type="ARBA" id="ARBA00004651"/>
    </source>
</evidence>
<dbReference type="InterPro" id="IPR035906">
    <property type="entry name" value="MetI-like_sf"/>
</dbReference>
<keyword evidence="6 7" id="KW-0472">Membrane</keyword>